<dbReference type="InterPro" id="IPR050657">
    <property type="entry name" value="Ankyrin_repeat_domain"/>
</dbReference>
<evidence type="ECO:0000256" key="3">
    <source>
        <dbReference type="ARBA" id="ARBA00022483"/>
    </source>
</evidence>
<dbReference type="PANTHER" id="PTHR24147">
    <property type="entry name" value="ANKYRIN REPEAT DOMAIN 36-RELATED"/>
    <property type="match status" value="1"/>
</dbReference>
<keyword evidence="10" id="KW-0040">ANK repeat</keyword>
<keyword evidence="12" id="KW-1185">Reference proteome</keyword>
<evidence type="ECO:0000256" key="9">
    <source>
        <dbReference type="ARBA" id="ARBA00023298"/>
    </source>
</evidence>
<protein>
    <submittedName>
        <fullName evidence="11">Ankyrin repeat domain-containing protein 36B</fullName>
    </submittedName>
</protein>
<keyword evidence="5" id="KW-1052">Target cell membrane</keyword>
<dbReference type="GO" id="GO:0044231">
    <property type="term" value="C:host cell presynaptic membrane"/>
    <property type="evidence" value="ECO:0007669"/>
    <property type="project" value="UniProtKB-KW"/>
</dbReference>
<keyword evidence="3" id="KW-0268">Exocytosis</keyword>
<keyword evidence="6" id="KW-0800">Toxin</keyword>
<keyword evidence="9" id="KW-0472">Membrane</keyword>
<dbReference type="GO" id="GO:0006887">
    <property type="term" value="P:exocytosis"/>
    <property type="evidence" value="ECO:0007669"/>
    <property type="project" value="UniProtKB-KW"/>
</dbReference>
<evidence type="ECO:0000256" key="4">
    <source>
        <dbReference type="ARBA" id="ARBA00022525"/>
    </source>
</evidence>
<dbReference type="GO" id="GO:0005576">
    <property type="term" value="C:extracellular region"/>
    <property type="evidence" value="ECO:0007669"/>
    <property type="project" value="UniProtKB-SubCell"/>
</dbReference>
<dbReference type="AlphaFoldDB" id="A0A8T0ENI1"/>
<evidence type="ECO:0000256" key="2">
    <source>
        <dbReference type="ARBA" id="ARBA00004613"/>
    </source>
</evidence>
<dbReference type="Pfam" id="PF12796">
    <property type="entry name" value="Ank_2"/>
    <property type="match status" value="2"/>
</dbReference>
<evidence type="ECO:0000313" key="11">
    <source>
        <dbReference type="EMBL" id="KAF8774226.1"/>
    </source>
</evidence>
<reference evidence="11" key="2">
    <citation type="submission" date="2020-06" db="EMBL/GenBank/DDBJ databases">
        <authorList>
            <person name="Sheffer M."/>
        </authorList>
    </citation>
    <scope>NUCLEOTIDE SEQUENCE</scope>
</reference>
<dbReference type="EMBL" id="JABXBU010002227">
    <property type="protein sequence ID" value="KAF8774226.1"/>
    <property type="molecule type" value="Genomic_DNA"/>
</dbReference>
<dbReference type="PROSITE" id="PS50297">
    <property type="entry name" value="ANK_REP_REGION"/>
    <property type="match status" value="1"/>
</dbReference>
<comment type="subcellular location">
    <subcellularLocation>
        <location evidence="2">Secreted</location>
    </subcellularLocation>
    <subcellularLocation>
        <location evidence="1">Target cell membrane</location>
    </subcellularLocation>
</comment>
<keyword evidence="8" id="KW-0638">Presynaptic neurotoxin</keyword>
<feature type="repeat" description="ANK" evidence="10">
    <location>
        <begin position="144"/>
        <end position="176"/>
    </location>
</feature>
<dbReference type="GO" id="GO:0090729">
    <property type="term" value="F:toxin activity"/>
    <property type="evidence" value="ECO:0007669"/>
    <property type="project" value="UniProtKB-KW"/>
</dbReference>
<dbReference type="PANTHER" id="PTHR24147:SF53">
    <property type="entry name" value="ANKYRIN REPEAT DOMAIN 26"/>
    <property type="match status" value="1"/>
</dbReference>
<evidence type="ECO:0000313" key="12">
    <source>
        <dbReference type="Proteomes" id="UP000807504"/>
    </source>
</evidence>
<proteinExistence type="predicted"/>
<gene>
    <name evidence="11" type="ORF">HNY73_016801</name>
</gene>
<evidence type="ECO:0000256" key="5">
    <source>
        <dbReference type="ARBA" id="ARBA00022537"/>
    </source>
</evidence>
<dbReference type="InterPro" id="IPR002110">
    <property type="entry name" value="Ankyrin_rpt"/>
</dbReference>
<reference evidence="11" key="1">
    <citation type="journal article" date="2020" name="bioRxiv">
        <title>Chromosome-level reference genome of the European wasp spider Argiope bruennichi: a resource for studies on range expansion and evolutionary adaptation.</title>
        <authorList>
            <person name="Sheffer M.M."/>
            <person name="Hoppe A."/>
            <person name="Krehenwinkel H."/>
            <person name="Uhl G."/>
            <person name="Kuss A.W."/>
            <person name="Jensen L."/>
            <person name="Jensen C."/>
            <person name="Gillespie R.G."/>
            <person name="Hoff K.J."/>
            <person name="Prost S."/>
        </authorList>
    </citation>
    <scope>NUCLEOTIDE SEQUENCE</scope>
</reference>
<dbReference type="InterPro" id="IPR036770">
    <property type="entry name" value="Ankyrin_rpt-contain_sf"/>
</dbReference>
<comment type="caution">
    <text evidence="11">The sequence shown here is derived from an EMBL/GenBank/DDBJ whole genome shotgun (WGS) entry which is preliminary data.</text>
</comment>
<dbReference type="SUPFAM" id="SSF48403">
    <property type="entry name" value="Ankyrin repeat"/>
    <property type="match status" value="1"/>
</dbReference>
<dbReference type="Gene3D" id="1.25.40.20">
    <property type="entry name" value="Ankyrin repeat-containing domain"/>
    <property type="match status" value="1"/>
</dbReference>
<organism evidence="11 12">
    <name type="scientific">Argiope bruennichi</name>
    <name type="common">Wasp spider</name>
    <name type="synonym">Aranea bruennichi</name>
    <dbReference type="NCBI Taxonomy" id="94029"/>
    <lineage>
        <taxon>Eukaryota</taxon>
        <taxon>Metazoa</taxon>
        <taxon>Ecdysozoa</taxon>
        <taxon>Arthropoda</taxon>
        <taxon>Chelicerata</taxon>
        <taxon>Arachnida</taxon>
        <taxon>Araneae</taxon>
        <taxon>Araneomorphae</taxon>
        <taxon>Entelegynae</taxon>
        <taxon>Araneoidea</taxon>
        <taxon>Araneidae</taxon>
        <taxon>Argiope</taxon>
    </lineage>
</organism>
<sequence>MSALYDWVNVERLHQLLITGTDPNEIIIQGETALHFVASRDETNPQDIEDCLQMAHELIACGADVNAETNDGSTPLILAVRARKWRMVELLLEANADVNHADSDSNTALHYAVINHSSLRRNTTLRIVKALLRFHPEMDVKNSCDHTPLIIAVRCHDFHIVRELLRHNASVNFRDSNKCSAMHHALQLEEVNVDIVFELVRHGADFYIRNNAGQTTLDVYIDHLFRSPFDEIKKAKKVFKLYIFDLNPIFPSQRRLIDAISREKNYSLLPYLVECVNEIKKMQRGELATNYYIYDMALRGYSYRFAERSHIPHVIFDKVLDKLLKGQYPIYRDLIVSGICRPYLQNKFVEMCSSVGNTGEALLNFDTILSLSSYLSHVDMLNMMLACSPDSRSVQILECRHRYTNCSIL</sequence>
<accession>A0A8T0ENI1</accession>
<feature type="repeat" description="ANK" evidence="10">
    <location>
        <begin position="71"/>
        <end position="103"/>
    </location>
</feature>
<keyword evidence="7" id="KW-0528">Neurotoxin</keyword>
<keyword evidence="9" id="KW-1053">Target membrane</keyword>
<evidence type="ECO:0000256" key="6">
    <source>
        <dbReference type="ARBA" id="ARBA00022656"/>
    </source>
</evidence>
<dbReference type="PROSITE" id="PS50088">
    <property type="entry name" value="ANK_REPEAT"/>
    <property type="match status" value="3"/>
</dbReference>
<evidence type="ECO:0000256" key="7">
    <source>
        <dbReference type="ARBA" id="ARBA00022699"/>
    </source>
</evidence>
<keyword evidence="4" id="KW-0964">Secreted</keyword>
<evidence type="ECO:0000256" key="1">
    <source>
        <dbReference type="ARBA" id="ARBA00004175"/>
    </source>
</evidence>
<dbReference type="SMART" id="SM00248">
    <property type="entry name" value="ANK"/>
    <property type="match status" value="6"/>
</dbReference>
<feature type="repeat" description="ANK" evidence="10">
    <location>
        <begin position="29"/>
        <end position="70"/>
    </location>
</feature>
<evidence type="ECO:0000256" key="10">
    <source>
        <dbReference type="PROSITE-ProRule" id="PRU00023"/>
    </source>
</evidence>
<dbReference type="Proteomes" id="UP000807504">
    <property type="component" value="Unassembled WGS sequence"/>
</dbReference>
<name>A0A8T0ENI1_ARGBR</name>
<dbReference type="GO" id="GO:0044218">
    <property type="term" value="C:other organism cell membrane"/>
    <property type="evidence" value="ECO:0007669"/>
    <property type="project" value="UniProtKB-KW"/>
</dbReference>
<evidence type="ECO:0000256" key="8">
    <source>
        <dbReference type="ARBA" id="ARBA00023028"/>
    </source>
</evidence>